<dbReference type="SUPFAM" id="SSF51395">
    <property type="entry name" value="FMN-linked oxidoreductases"/>
    <property type="match status" value="1"/>
</dbReference>
<dbReference type="Pfam" id="PF00724">
    <property type="entry name" value="Oxidored_FMN"/>
    <property type="match status" value="1"/>
</dbReference>
<dbReference type="NCBIfam" id="NF007899">
    <property type="entry name" value="PRK10605.1"/>
    <property type="match status" value="1"/>
</dbReference>
<gene>
    <name evidence="5" type="ORF">C2134_08280</name>
</gene>
<comment type="similarity">
    <text evidence="2">Belongs to the NADH:flavin oxidoreductase/NADH oxidase family.</text>
</comment>
<dbReference type="GO" id="GO:0010181">
    <property type="term" value="F:FMN binding"/>
    <property type="evidence" value="ECO:0007669"/>
    <property type="project" value="InterPro"/>
</dbReference>
<dbReference type="PANTHER" id="PTHR22893">
    <property type="entry name" value="NADH OXIDOREDUCTASE-RELATED"/>
    <property type="match status" value="1"/>
</dbReference>
<dbReference type="InterPro" id="IPR045247">
    <property type="entry name" value="Oye-like"/>
</dbReference>
<feature type="domain" description="NADH:flavin oxidoreductase/NADH oxidase N-terminal" evidence="4">
    <location>
        <begin position="5"/>
        <end position="343"/>
    </location>
</feature>
<keyword evidence="6" id="KW-1185">Reference proteome</keyword>
<dbReference type="Gene3D" id="3.20.20.70">
    <property type="entry name" value="Aldolase class I"/>
    <property type="match status" value="1"/>
</dbReference>
<comment type="caution">
    <text evidence="5">The sequence shown here is derived from an EMBL/GenBank/DDBJ whole genome shotgun (WGS) entry which is preliminary data.</text>
</comment>
<evidence type="ECO:0000313" key="6">
    <source>
        <dbReference type="Proteomes" id="UP000236416"/>
    </source>
</evidence>
<dbReference type="CDD" id="cd02933">
    <property type="entry name" value="OYE_like_FMN"/>
    <property type="match status" value="1"/>
</dbReference>
<dbReference type="PANTHER" id="PTHR22893:SF91">
    <property type="entry name" value="NADPH DEHYDROGENASE 2-RELATED"/>
    <property type="match status" value="1"/>
</dbReference>
<dbReference type="AlphaFoldDB" id="A0A2K4MPN6"/>
<evidence type="ECO:0000256" key="2">
    <source>
        <dbReference type="ARBA" id="ARBA00005979"/>
    </source>
</evidence>
<dbReference type="GO" id="GO:0005829">
    <property type="term" value="C:cytosol"/>
    <property type="evidence" value="ECO:0007669"/>
    <property type="project" value="UniProtKB-ARBA"/>
</dbReference>
<keyword evidence="3" id="KW-0560">Oxidoreductase</keyword>
<dbReference type="RefSeq" id="WP_103319116.1">
    <property type="nucleotide sequence ID" value="NZ_PPTF01000029.1"/>
</dbReference>
<protein>
    <submittedName>
        <fullName evidence="5">Alkene reductase</fullName>
    </submittedName>
</protein>
<dbReference type="FunFam" id="3.20.20.70:FF:000059">
    <property type="entry name" value="N-ethylmaleimide reductase, FMN-linked"/>
    <property type="match status" value="1"/>
</dbReference>
<evidence type="ECO:0000256" key="3">
    <source>
        <dbReference type="ARBA" id="ARBA00023002"/>
    </source>
</evidence>
<dbReference type="Proteomes" id="UP000236416">
    <property type="component" value="Unassembled WGS sequence"/>
</dbReference>
<organism evidence="5 6">
    <name type="scientific">Chromobacterium sinusclupearum</name>
    <dbReference type="NCBI Taxonomy" id="2077146"/>
    <lineage>
        <taxon>Bacteria</taxon>
        <taxon>Pseudomonadati</taxon>
        <taxon>Pseudomonadota</taxon>
        <taxon>Betaproteobacteria</taxon>
        <taxon>Neisseriales</taxon>
        <taxon>Chromobacteriaceae</taxon>
        <taxon>Chromobacterium</taxon>
    </lineage>
</organism>
<accession>A0A2K4MPN6</accession>
<evidence type="ECO:0000313" key="5">
    <source>
        <dbReference type="EMBL" id="POA99066.1"/>
    </source>
</evidence>
<comment type="cofactor">
    <cofactor evidence="1">
        <name>FMN</name>
        <dbReference type="ChEBI" id="CHEBI:58210"/>
    </cofactor>
</comment>
<dbReference type="GO" id="GO:0016628">
    <property type="term" value="F:oxidoreductase activity, acting on the CH-CH group of donors, NAD or NADP as acceptor"/>
    <property type="evidence" value="ECO:0007669"/>
    <property type="project" value="UniProtKB-ARBA"/>
</dbReference>
<reference evidence="5 6" key="1">
    <citation type="submission" date="2018-01" db="EMBL/GenBank/DDBJ databases">
        <title>Genomic Sequence of Chromobacterium MWU13-2610 from wild cranberry bogs within the Cape Cod National Seashore.</title>
        <authorList>
            <person name="O'Hara-Hanley K."/>
            <person name="Soby S."/>
            <person name="Harrison A."/>
        </authorList>
    </citation>
    <scope>NUCLEOTIDE SEQUENCE [LARGE SCALE GENOMIC DNA]</scope>
    <source>
        <strain evidence="5 6">MWU13-2610</strain>
    </source>
</reference>
<evidence type="ECO:0000256" key="1">
    <source>
        <dbReference type="ARBA" id="ARBA00001917"/>
    </source>
</evidence>
<dbReference type="EMBL" id="PPTF01000029">
    <property type="protein sequence ID" value="POA99066.1"/>
    <property type="molecule type" value="Genomic_DNA"/>
</dbReference>
<dbReference type="InterPro" id="IPR001155">
    <property type="entry name" value="OxRdtase_FMN_N"/>
</dbReference>
<dbReference type="InterPro" id="IPR013785">
    <property type="entry name" value="Aldolase_TIM"/>
</dbReference>
<proteinExistence type="inferred from homology"/>
<sequence length="368" mass="39981">MHADKLFTPLTVGAVTLANRVAMAPLTRLRNIEPGDVPGPLAKEYYRQRASAGLIVAEGTHISPTAKGYAGAPGIYSEEQVRAWSEVTAAVHQAGGKIALQLWHTGRISHRSLQPNGDAPVGPSAIQADSRTNIRAADGSLVREQCDTPRALETEEIADILEDYRRATDNARRAGFDLVEIHGAHGYLLDQFLSPAANVRTDQYGGSVENRARFLLEAVDAVVAEWDADHVGIRISPLGIFNGVSNTDQLEMALYLAEQLAKRKLAFLHISEPDWAGGPKLDDTFRAELRKRYPGVIIGAGGYTAEKAETLIKQGYIDAAAFGRSYISNPDLVERLKQNAPLNPPQAETFYGGDAHGYTDYPTLQQQA</sequence>
<evidence type="ECO:0000259" key="4">
    <source>
        <dbReference type="Pfam" id="PF00724"/>
    </source>
</evidence>
<name>A0A2K4MPN6_9NEIS</name>